<accession>A0A811MJA0</accession>
<gene>
    <name evidence="1" type="ORF">NCGR_LOCUS5462</name>
</gene>
<keyword evidence="2" id="KW-1185">Reference proteome</keyword>
<dbReference type="InterPro" id="IPR036047">
    <property type="entry name" value="F-box-like_dom_sf"/>
</dbReference>
<dbReference type="InterPro" id="IPR055336">
    <property type="entry name" value="At4g00755-like"/>
</dbReference>
<evidence type="ECO:0008006" key="3">
    <source>
        <dbReference type="Google" id="ProtNLM"/>
    </source>
</evidence>
<organism evidence="1 2">
    <name type="scientific">Miscanthus lutarioriparius</name>
    <dbReference type="NCBI Taxonomy" id="422564"/>
    <lineage>
        <taxon>Eukaryota</taxon>
        <taxon>Viridiplantae</taxon>
        <taxon>Streptophyta</taxon>
        <taxon>Embryophyta</taxon>
        <taxon>Tracheophyta</taxon>
        <taxon>Spermatophyta</taxon>
        <taxon>Magnoliopsida</taxon>
        <taxon>Liliopsida</taxon>
        <taxon>Poales</taxon>
        <taxon>Poaceae</taxon>
        <taxon>PACMAD clade</taxon>
        <taxon>Panicoideae</taxon>
        <taxon>Andropogonodae</taxon>
        <taxon>Andropogoneae</taxon>
        <taxon>Saccharinae</taxon>
        <taxon>Miscanthus</taxon>
    </lineage>
</organism>
<protein>
    <recommendedName>
        <fullName evidence="3">F-box protein</fullName>
    </recommendedName>
</protein>
<evidence type="ECO:0000313" key="2">
    <source>
        <dbReference type="Proteomes" id="UP000604825"/>
    </source>
</evidence>
<reference evidence="1" key="1">
    <citation type="submission" date="2020-10" db="EMBL/GenBank/DDBJ databases">
        <authorList>
            <person name="Han B."/>
            <person name="Lu T."/>
            <person name="Zhao Q."/>
            <person name="Huang X."/>
            <person name="Zhao Y."/>
        </authorList>
    </citation>
    <scope>NUCLEOTIDE SEQUENCE</scope>
</reference>
<comment type="caution">
    <text evidence="1">The sequence shown here is derived from an EMBL/GenBank/DDBJ whole genome shotgun (WGS) entry which is preliminary data.</text>
</comment>
<dbReference type="SUPFAM" id="SSF81383">
    <property type="entry name" value="F-box domain"/>
    <property type="match status" value="1"/>
</dbReference>
<dbReference type="EMBL" id="CAJGYO010000002">
    <property type="protein sequence ID" value="CAD6209255.1"/>
    <property type="molecule type" value="Genomic_DNA"/>
</dbReference>
<dbReference type="OrthoDB" id="63379at2759"/>
<dbReference type="PANTHER" id="PTHR39741">
    <property type="entry name" value="F-BOX DOMAIN CONTAINING PROTEIN, EXPRESSED"/>
    <property type="match status" value="1"/>
</dbReference>
<dbReference type="AlphaFoldDB" id="A0A811MJA0"/>
<proteinExistence type="predicted"/>
<sequence length="414" mass="46194">METEEEDSGGWDFLDWLGPDTSATVFHLLDDPADLARVGAVSRSWRRFGTLLPPIPCYCPQLGRSLSSTPPLVFHPSHAVIENGFSKRLCRRICPEAASFTRAVVVTRSPPPAASASESSQDAECRAREGEHAAYSYLLGALVSAKPAMDLIMRCVGASSTDFFPDESMENTLVPHEWVNHHHSYWSSGGKDDPDAPESLTYRLSSDLCLIDEIRVRPYKAAFQNGHPIYSSKAVRIRLGHSKLDPGTETFVSAENENLTAIADENYTWTYTSPEFPMLQENVLQTFKLPRPALCIGGIVKIELLGRLQKQSTDDRYYICVCHVQVMGRSLSPDLMIDISDPADYSNLKYLPGAGNLRPEDLLSSDAKEDSSDWRSLVSRYRQMRELAMVYMLLGPVQFVDEQDEAEADLPHML</sequence>
<dbReference type="PANTHER" id="PTHR39741:SF2">
    <property type="entry name" value="F-BOX DOMAIN-CONTAINING PROTEIN"/>
    <property type="match status" value="1"/>
</dbReference>
<evidence type="ECO:0000313" key="1">
    <source>
        <dbReference type="EMBL" id="CAD6209255.1"/>
    </source>
</evidence>
<name>A0A811MJA0_9POAL</name>
<dbReference type="Proteomes" id="UP000604825">
    <property type="component" value="Unassembled WGS sequence"/>
</dbReference>